<dbReference type="EMBL" id="DS989842">
    <property type="protein sequence ID" value="EDX77969.1"/>
    <property type="molecule type" value="Genomic_DNA"/>
</dbReference>
<dbReference type="AlphaFoldDB" id="B4VJ98"/>
<keyword evidence="2" id="KW-1185">Reference proteome</keyword>
<reference evidence="1 2" key="1">
    <citation type="submission" date="2008-07" db="EMBL/GenBank/DDBJ databases">
        <authorList>
            <person name="Tandeau de Marsac N."/>
            <person name="Ferriera S."/>
            <person name="Johnson J."/>
            <person name="Kravitz S."/>
            <person name="Beeson K."/>
            <person name="Sutton G."/>
            <person name="Rogers Y.-H."/>
            <person name="Friedman R."/>
            <person name="Frazier M."/>
            <person name="Venter J.C."/>
        </authorList>
    </citation>
    <scope>NUCLEOTIDE SEQUENCE [LARGE SCALE GENOMIC DNA]</scope>
    <source>
        <strain evidence="1 2">PCC 7420</strain>
    </source>
</reference>
<protein>
    <submittedName>
        <fullName evidence="1">Uncharacterized protein</fullName>
    </submittedName>
</protein>
<sequence>MLTKKAHQRKISNSFDFSQLFAQSMKKGQISHSDWYELLITPMDNAFTSDHEDAVTRLIYGVRHGFVKVIDNG</sequence>
<dbReference type="Proteomes" id="UP000003835">
    <property type="component" value="Unassembled WGS sequence"/>
</dbReference>
<gene>
    <name evidence="1" type="ORF">MC7420_7707</name>
</gene>
<dbReference type="OrthoDB" id="532749at2"/>
<dbReference type="RefSeq" id="WP_006098405.1">
    <property type="nucleotide sequence ID" value="NZ_DS989842.1"/>
</dbReference>
<evidence type="ECO:0000313" key="2">
    <source>
        <dbReference type="Proteomes" id="UP000003835"/>
    </source>
</evidence>
<accession>B4VJ98</accession>
<name>B4VJ98_9CYAN</name>
<organism evidence="1 2">
    <name type="scientific">Coleofasciculus chthonoplastes PCC 7420</name>
    <dbReference type="NCBI Taxonomy" id="118168"/>
    <lineage>
        <taxon>Bacteria</taxon>
        <taxon>Bacillati</taxon>
        <taxon>Cyanobacteriota</taxon>
        <taxon>Cyanophyceae</taxon>
        <taxon>Coleofasciculales</taxon>
        <taxon>Coleofasciculaceae</taxon>
        <taxon>Coleofasciculus</taxon>
    </lineage>
</organism>
<dbReference type="eggNOG" id="ENOG502ZU1F">
    <property type="taxonomic scope" value="Bacteria"/>
</dbReference>
<evidence type="ECO:0000313" key="1">
    <source>
        <dbReference type="EMBL" id="EDX77969.1"/>
    </source>
</evidence>
<proteinExistence type="predicted"/>
<dbReference type="HOGENOM" id="CLU_186050_1_1_3"/>